<proteinExistence type="predicted"/>
<comment type="caution">
    <text evidence="1">The sequence shown here is derived from an EMBL/GenBank/DDBJ whole genome shotgun (WGS) entry which is preliminary data.</text>
</comment>
<name>A0ACC1JLS0_9FUNG</name>
<evidence type="ECO:0000313" key="2">
    <source>
        <dbReference type="Proteomes" id="UP001140234"/>
    </source>
</evidence>
<dbReference type="Proteomes" id="UP001140234">
    <property type="component" value="Unassembled WGS sequence"/>
</dbReference>
<gene>
    <name evidence="1" type="primary">SLY1</name>
    <name evidence="1" type="ORF">IWQ57_005772</name>
</gene>
<feature type="non-terminal residue" evidence="1">
    <location>
        <position position="251"/>
    </location>
</feature>
<protein>
    <submittedName>
        <fullName evidence="1">Vesicle trafficking between the ER and Golgi</fullName>
    </submittedName>
</protein>
<accession>A0ACC1JLS0</accession>
<sequence length="251" mass="27647">MLHLNEEAGDPAGGEAPIWKVLVLDASCRDIVSTVLRVNDLRDNGVTVHMQLESQRSAIPDVPAIYFVAPTADNIRCIASDLAKDLYELYYVNFSSSLPRTLLEDFAVQTTASGTAHQIANVYDRYLDFLCPEENMFSLHLADAFEAIHNPAMTDTAMAALVDKIVDGLFSVVLTLKAVPTICAPRGNAAEMVATRLDAKLREHVLSSRHNLFSEDADDVVAQSRRPALVLLDREFDLGTMLAHSWTYQGL</sequence>
<keyword evidence="2" id="KW-1185">Reference proteome</keyword>
<evidence type="ECO:0000313" key="1">
    <source>
        <dbReference type="EMBL" id="KAJ2762552.1"/>
    </source>
</evidence>
<dbReference type="EMBL" id="JANBUJ010002944">
    <property type="protein sequence ID" value="KAJ2762552.1"/>
    <property type="molecule type" value="Genomic_DNA"/>
</dbReference>
<organism evidence="1 2">
    <name type="scientific">Coemansia nantahalensis</name>
    <dbReference type="NCBI Taxonomy" id="2789366"/>
    <lineage>
        <taxon>Eukaryota</taxon>
        <taxon>Fungi</taxon>
        <taxon>Fungi incertae sedis</taxon>
        <taxon>Zoopagomycota</taxon>
        <taxon>Kickxellomycotina</taxon>
        <taxon>Kickxellomycetes</taxon>
        <taxon>Kickxellales</taxon>
        <taxon>Kickxellaceae</taxon>
        <taxon>Coemansia</taxon>
    </lineage>
</organism>
<reference evidence="1" key="1">
    <citation type="submission" date="2022-07" db="EMBL/GenBank/DDBJ databases">
        <title>Phylogenomic reconstructions and comparative analyses of Kickxellomycotina fungi.</title>
        <authorList>
            <person name="Reynolds N.K."/>
            <person name="Stajich J.E."/>
            <person name="Barry K."/>
            <person name="Grigoriev I.V."/>
            <person name="Crous P."/>
            <person name="Smith M.E."/>
        </authorList>
    </citation>
    <scope>NUCLEOTIDE SEQUENCE</scope>
    <source>
        <strain evidence="1">CBS 109366</strain>
    </source>
</reference>